<keyword evidence="1 2" id="KW-0812">Transmembrane</keyword>
<dbReference type="AlphaFoldDB" id="A0A072V666"/>
<protein>
    <submittedName>
        <fullName evidence="2">Transmembrane protein, putative</fullName>
    </submittedName>
</protein>
<evidence type="ECO:0000313" key="3">
    <source>
        <dbReference type="EnsemblPlants" id="KEH37121"/>
    </source>
</evidence>
<reference evidence="2 4" key="2">
    <citation type="journal article" date="2014" name="BMC Genomics">
        <title>An improved genome release (version Mt4.0) for the model legume Medicago truncatula.</title>
        <authorList>
            <person name="Tang H."/>
            <person name="Krishnakumar V."/>
            <person name="Bidwell S."/>
            <person name="Rosen B."/>
            <person name="Chan A."/>
            <person name="Zhou S."/>
            <person name="Gentzbittel L."/>
            <person name="Childs K.L."/>
            <person name="Yandell M."/>
            <person name="Gundlach H."/>
            <person name="Mayer K.F."/>
            <person name="Schwartz D.C."/>
            <person name="Town C.D."/>
        </authorList>
    </citation>
    <scope>GENOME REANNOTATION</scope>
    <source>
        <strain evidence="2">A17</strain>
        <strain evidence="3 4">cv. Jemalong A17</strain>
    </source>
</reference>
<evidence type="ECO:0000313" key="4">
    <source>
        <dbReference type="Proteomes" id="UP000002051"/>
    </source>
</evidence>
<accession>A0A072V666</accession>
<organism evidence="2 4">
    <name type="scientific">Medicago truncatula</name>
    <name type="common">Barrel medic</name>
    <name type="synonym">Medicago tribuloides</name>
    <dbReference type="NCBI Taxonomy" id="3880"/>
    <lineage>
        <taxon>Eukaryota</taxon>
        <taxon>Viridiplantae</taxon>
        <taxon>Streptophyta</taxon>
        <taxon>Embryophyta</taxon>
        <taxon>Tracheophyta</taxon>
        <taxon>Spermatophyta</taxon>
        <taxon>Magnoliopsida</taxon>
        <taxon>eudicotyledons</taxon>
        <taxon>Gunneridae</taxon>
        <taxon>Pentapetalae</taxon>
        <taxon>rosids</taxon>
        <taxon>fabids</taxon>
        <taxon>Fabales</taxon>
        <taxon>Fabaceae</taxon>
        <taxon>Papilionoideae</taxon>
        <taxon>50 kb inversion clade</taxon>
        <taxon>NPAAA clade</taxon>
        <taxon>Hologalegina</taxon>
        <taxon>IRL clade</taxon>
        <taxon>Trifolieae</taxon>
        <taxon>Medicago</taxon>
    </lineage>
</organism>
<dbReference type="EMBL" id="CM001218">
    <property type="protein sequence ID" value="KEH37121.1"/>
    <property type="molecule type" value="Genomic_DNA"/>
</dbReference>
<keyword evidence="1" id="KW-0472">Membrane</keyword>
<reference evidence="2 4" key="1">
    <citation type="journal article" date="2011" name="Nature">
        <title>The Medicago genome provides insight into the evolution of rhizobial symbioses.</title>
        <authorList>
            <person name="Young N.D."/>
            <person name="Debelle F."/>
            <person name="Oldroyd G.E."/>
            <person name="Geurts R."/>
            <person name="Cannon S.B."/>
            <person name="Udvardi M.K."/>
            <person name="Benedito V.A."/>
            <person name="Mayer K.F."/>
            <person name="Gouzy J."/>
            <person name="Schoof H."/>
            <person name="Van de Peer Y."/>
            <person name="Proost S."/>
            <person name="Cook D.R."/>
            <person name="Meyers B.C."/>
            <person name="Spannagl M."/>
            <person name="Cheung F."/>
            <person name="De Mita S."/>
            <person name="Krishnakumar V."/>
            <person name="Gundlach H."/>
            <person name="Zhou S."/>
            <person name="Mudge J."/>
            <person name="Bharti A.K."/>
            <person name="Murray J.D."/>
            <person name="Naoumkina M.A."/>
            <person name="Rosen B."/>
            <person name="Silverstein K.A."/>
            <person name="Tang H."/>
            <person name="Rombauts S."/>
            <person name="Zhao P.X."/>
            <person name="Zhou P."/>
            <person name="Barbe V."/>
            <person name="Bardou P."/>
            <person name="Bechner M."/>
            <person name="Bellec A."/>
            <person name="Berger A."/>
            <person name="Berges H."/>
            <person name="Bidwell S."/>
            <person name="Bisseling T."/>
            <person name="Choisne N."/>
            <person name="Couloux A."/>
            <person name="Denny R."/>
            <person name="Deshpande S."/>
            <person name="Dai X."/>
            <person name="Doyle J.J."/>
            <person name="Dudez A.M."/>
            <person name="Farmer A.D."/>
            <person name="Fouteau S."/>
            <person name="Franken C."/>
            <person name="Gibelin C."/>
            <person name="Gish J."/>
            <person name="Goldstein S."/>
            <person name="Gonzalez A.J."/>
            <person name="Green P.J."/>
            <person name="Hallab A."/>
            <person name="Hartog M."/>
            <person name="Hua A."/>
            <person name="Humphray S.J."/>
            <person name="Jeong D.H."/>
            <person name="Jing Y."/>
            <person name="Jocker A."/>
            <person name="Kenton S.M."/>
            <person name="Kim D.J."/>
            <person name="Klee K."/>
            <person name="Lai H."/>
            <person name="Lang C."/>
            <person name="Lin S."/>
            <person name="Macmil S.L."/>
            <person name="Magdelenat G."/>
            <person name="Matthews L."/>
            <person name="McCorrison J."/>
            <person name="Monaghan E.L."/>
            <person name="Mun J.H."/>
            <person name="Najar F.Z."/>
            <person name="Nicholson C."/>
            <person name="Noirot C."/>
            <person name="O'Bleness M."/>
            <person name="Paule C.R."/>
            <person name="Poulain J."/>
            <person name="Prion F."/>
            <person name="Qin B."/>
            <person name="Qu C."/>
            <person name="Retzel E.F."/>
            <person name="Riddle C."/>
            <person name="Sallet E."/>
            <person name="Samain S."/>
            <person name="Samson N."/>
            <person name="Sanders I."/>
            <person name="Saurat O."/>
            <person name="Scarpelli C."/>
            <person name="Schiex T."/>
            <person name="Segurens B."/>
            <person name="Severin A.J."/>
            <person name="Sherrier D.J."/>
            <person name="Shi R."/>
            <person name="Sims S."/>
            <person name="Singer S.R."/>
            <person name="Sinharoy S."/>
            <person name="Sterck L."/>
            <person name="Viollet A."/>
            <person name="Wang B.B."/>
            <person name="Wang K."/>
            <person name="Wang M."/>
            <person name="Wang X."/>
            <person name="Warfsmann J."/>
            <person name="Weissenbach J."/>
            <person name="White D.D."/>
            <person name="White J.D."/>
            <person name="Wiley G.B."/>
            <person name="Wincker P."/>
            <person name="Xing Y."/>
            <person name="Yang L."/>
            <person name="Yao Z."/>
            <person name="Ying F."/>
            <person name="Zhai J."/>
            <person name="Zhou L."/>
            <person name="Zuber A."/>
            <person name="Denarie J."/>
            <person name="Dixon R.A."/>
            <person name="May G.D."/>
            <person name="Schwartz D.C."/>
            <person name="Rogers J."/>
            <person name="Quetier F."/>
            <person name="Town C.D."/>
            <person name="Roe B.A."/>
        </authorList>
    </citation>
    <scope>NUCLEOTIDE SEQUENCE [LARGE SCALE GENOMIC DNA]</scope>
    <source>
        <strain evidence="2">A17</strain>
        <strain evidence="3 4">cv. Jemalong A17</strain>
    </source>
</reference>
<keyword evidence="4" id="KW-1185">Reference proteome</keyword>
<dbReference type="Proteomes" id="UP000002051">
    <property type="component" value="Chromosome 2"/>
</dbReference>
<name>A0A072V666_MEDTR</name>
<dbReference type="EnsemblPlants" id="KEH37121">
    <property type="protein sequence ID" value="KEH37121"/>
    <property type="gene ID" value="MTR_2g032000"/>
</dbReference>
<feature type="transmembrane region" description="Helical" evidence="1">
    <location>
        <begin position="33"/>
        <end position="52"/>
    </location>
</feature>
<proteinExistence type="predicted"/>
<keyword evidence="1" id="KW-1133">Transmembrane helix</keyword>
<gene>
    <name evidence="2" type="ordered locus">MTR_2g032000</name>
</gene>
<sequence>MVEKEETKHSVSVADSYLDLAGLRLGFGLESGLIVGAVECEFVALGLFLLLLNLNLLNLNLSSICVYNICFHHTFLIPIMIYMTTLWHAISLPLTLLPLHCGVT</sequence>
<evidence type="ECO:0000256" key="1">
    <source>
        <dbReference type="SAM" id="Phobius"/>
    </source>
</evidence>
<feature type="transmembrane region" description="Helical" evidence="1">
    <location>
        <begin position="64"/>
        <end position="90"/>
    </location>
</feature>
<reference evidence="3" key="3">
    <citation type="submission" date="2015-04" db="UniProtKB">
        <authorList>
            <consortium name="EnsemblPlants"/>
        </authorList>
    </citation>
    <scope>IDENTIFICATION</scope>
    <source>
        <strain evidence="3">cv. Jemalong A17</strain>
    </source>
</reference>
<evidence type="ECO:0000313" key="2">
    <source>
        <dbReference type="EMBL" id="KEH37121.1"/>
    </source>
</evidence>
<dbReference type="HOGENOM" id="CLU_2254093_0_0_1"/>